<dbReference type="EMBL" id="VIVQ01000001">
    <property type="protein sequence ID" value="TWE13325.1"/>
    <property type="molecule type" value="Genomic_DNA"/>
</dbReference>
<proteinExistence type="predicted"/>
<gene>
    <name evidence="1" type="ORF">BKA23_2154</name>
</gene>
<protein>
    <recommendedName>
        <fullName evidence="3">DUF4375 domain-containing protein</fullName>
    </recommendedName>
</protein>
<reference evidence="1 2" key="1">
    <citation type="submission" date="2019-06" db="EMBL/GenBank/DDBJ databases">
        <title>Sequencing the genomes of 1000 actinobacteria strains.</title>
        <authorList>
            <person name="Klenk H.-P."/>
        </authorList>
    </citation>
    <scope>NUCLEOTIDE SEQUENCE [LARGE SCALE GENOMIC DNA]</scope>
    <source>
        <strain evidence="1 2">DSM 19560</strain>
    </source>
</reference>
<comment type="caution">
    <text evidence="1">The sequence shown here is derived from an EMBL/GenBank/DDBJ whole genome shotgun (WGS) entry which is preliminary data.</text>
</comment>
<organism evidence="1 2">
    <name type="scientific">Rudaeicoccus suwonensis</name>
    <dbReference type="NCBI Taxonomy" id="657409"/>
    <lineage>
        <taxon>Bacteria</taxon>
        <taxon>Bacillati</taxon>
        <taxon>Actinomycetota</taxon>
        <taxon>Actinomycetes</taxon>
        <taxon>Micrococcales</taxon>
        <taxon>Dermacoccaceae</taxon>
        <taxon>Rudaeicoccus</taxon>
    </lineage>
</organism>
<accession>A0A561ECI4</accession>
<evidence type="ECO:0000313" key="2">
    <source>
        <dbReference type="Proteomes" id="UP000318297"/>
    </source>
</evidence>
<dbReference type="Proteomes" id="UP000318297">
    <property type="component" value="Unassembled WGS sequence"/>
</dbReference>
<dbReference type="AlphaFoldDB" id="A0A561ECI4"/>
<keyword evidence="2" id="KW-1185">Reference proteome</keyword>
<sequence length="130" mass="13836">MDVADEVWNRATLAGGSASQRPGDLALTSVFGVHNLAMSGGLLDAVERAAPIQLDAAEAGYRWLGLDAAADVIAMLRREIENATLDDDHLANALELRADEEYNRAVPTDQTIFSAFHAKFVADPGAFAPV</sequence>
<name>A0A561ECI4_9MICO</name>
<evidence type="ECO:0008006" key="3">
    <source>
        <dbReference type="Google" id="ProtNLM"/>
    </source>
</evidence>
<evidence type="ECO:0000313" key="1">
    <source>
        <dbReference type="EMBL" id="TWE13325.1"/>
    </source>
</evidence>